<evidence type="ECO:0008006" key="5">
    <source>
        <dbReference type="Google" id="ProtNLM"/>
    </source>
</evidence>
<dbReference type="EMBL" id="BRXE01000001">
    <property type="protein sequence ID" value="GLB81127.1"/>
    <property type="molecule type" value="Genomic_DNA"/>
</dbReference>
<organism evidence="3 4">
    <name type="scientific">Mycobacterium kiyosense</name>
    <dbReference type="NCBI Taxonomy" id="2871094"/>
    <lineage>
        <taxon>Bacteria</taxon>
        <taxon>Bacillati</taxon>
        <taxon>Actinomycetota</taxon>
        <taxon>Actinomycetes</taxon>
        <taxon>Mycobacteriales</taxon>
        <taxon>Mycobacteriaceae</taxon>
        <taxon>Mycobacterium</taxon>
    </lineage>
</organism>
<dbReference type="GO" id="GO:0004497">
    <property type="term" value="F:monooxygenase activity"/>
    <property type="evidence" value="ECO:0007669"/>
    <property type="project" value="InterPro"/>
</dbReference>
<dbReference type="InterPro" id="IPR036396">
    <property type="entry name" value="Cyt_P450_sf"/>
</dbReference>
<dbReference type="InterPro" id="IPR001128">
    <property type="entry name" value="Cyt_P450"/>
</dbReference>
<dbReference type="PANTHER" id="PTHR43313:SF1">
    <property type="entry name" value="3BETA-HYDROXYSTEROID DEHYDROGENASE DHS-16"/>
    <property type="match status" value="1"/>
</dbReference>
<dbReference type="SUPFAM" id="SSF51735">
    <property type="entry name" value="NAD(P)-binding Rossmann-fold domains"/>
    <property type="match status" value="1"/>
</dbReference>
<comment type="caution">
    <text evidence="3">The sequence shown here is derived from an EMBL/GenBank/DDBJ whole genome shotgun (WGS) entry which is preliminary data.</text>
</comment>
<sequence>MTPARSKSVVITGASSGLGKAAAIHLSALGYRVFAGVRSESSVAELSGLSTSPGELIPVLLDVTSAASIAQAGEILEHACLDTGLWAVVNNAGLCISAPLECVPMDLVRSQLETNLVGALAVTQRFLPLLRASGGRIVNVSSGIANHVPPYAGAYAAAKFGMEGLSDALRRELHPLGVSVSVVQPGVVCTPIWGKIRESADDILAAAPVDVVDVYRSRFVTILSTSEAVAQVSKTTTTDFADAVAAALAAKRPKIRYRVGLDSRGAALARRALPDRMMDTLISFEFKAVKGLLDANGQSMVGITAAAKHAENIRRRTKRLVLKGGTVLARRQLHRKPVRPGPFPTPKESELQPIPGDKGLPILGHALAAATLPVEFLESRATTYGPVSWMRGFALPFVLALGPDASQEVFANSDRVFSQQGQEFFSGRFFNRGLMFLDFAEHHFHRRIMQAAFTRERLSGYLQSMNTICRAAAAEVPEHELLVYPYLKRTLLDIATVAFMGDEPGPQSDLMNQAFTQCLHAATAVVRVPVPGLRWWAGIRGRRTLEQHFRTNIDARRSSDGDDLFAALCRARDEDGNQFTDDDAINHMIFLMSAATDTSAAAATATLHQLALHPEWQDRVRAEAAEIADGPLDLDTLDRMQSLGMVINESMRLFAPVPVIFRKTLADTSIQGYFVPADTMVVVAPLLNHYWPGLWSDPHTFDPERFSEARREDRSHRLAFVPFGAGAHKCIGMHFATVVVKLVIHHLLREHRIELRSGYTLEWDMTALPAPTDGFPVLIRRIDDAKT</sequence>
<comment type="similarity">
    <text evidence="1">Belongs to the short-chain dehydrogenases/reductases (SDR) family.</text>
</comment>
<proteinExistence type="inferred from homology"/>
<dbReference type="GO" id="GO:0008202">
    <property type="term" value="P:steroid metabolic process"/>
    <property type="evidence" value="ECO:0007669"/>
    <property type="project" value="TreeGrafter"/>
</dbReference>
<dbReference type="InterPro" id="IPR017972">
    <property type="entry name" value="Cyt_P450_CS"/>
</dbReference>
<dbReference type="Gene3D" id="1.10.630.10">
    <property type="entry name" value="Cytochrome P450"/>
    <property type="match status" value="1"/>
</dbReference>
<accession>A0A9P3Q4Q5</accession>
<dbReference type="SUPFAM" id="SSF48264">
    <property type="entry name" value="Cytochrome P450"/>
    <property type="match status" value="1"/>
</dbReference>
<gene>
    <name evidence="3" type="ORF">Mkiyose1413_14750</name>
    <name evidence="2" type="ORF">SRL2020028_03830</name>
</gene>
<name>A0A9P3Q4Q5_9MYCO</name>
<dbReference type="PROSITE" id="PS00086">
    <property type="entry name" value="CYTOCHROME_P450"/>
    <property type="match status" value="1"/>
</dbReference>
<dbReference type="Pfam" id="PF00067">
    <property type="entry name" value="p450"/>
    <property type="match status" value="1"/>
</dbReference>
<evidence type="ECO:0000256" key="1">
    <source>
        <dbReference type="ARBA" id="ARBA00006484"/>
    </source>
</evidence>
<dbReference type="InterPro" id="IPR002347">
    <property type="entry name" value="SDR_fam"/>
</dbReference>
<dbReference type="InterPro" id="IPR020904">
    <property type="entry name" value="Sc_DH/Rdtase_CS"/>
</dbReference>
<dbReference type="EMBL" id="BRZI01000006">
    <property type="protein sequence ID" value="GLD29592.1"/>
    <property type="molecule type" value="Genomic_DNA"/>
</dbReference>
<dbReference type="Proteomes" id="UP001064782">
    <property type="component" value="Unassembled WGS sequence"/>
</dbReference>
<reference evidence="3" key="1">
    <citation type="submission" date="2022-08" db="EMBL/GenBank/DDBJ databases">
        <title>Mycobacterium kiyosense sp. nov., scotochromogenic slow-glowing species isolated from respiratory specimens.</title>
        <authorList>
            <person name="Fukano H."/>
            <person name="Kazumi Y."/>
            <person name="Sakagami N."/>
            <person name="Ato M."/>
            <person name="Mitarai S."/>
            <person name="Hoshino Y."/>
        </authorList>
    </citation>
    <scope>NUCLEOTIDE SEQUENCE</scope>
    <source>
        <strain evidence="3">1413</strain>
        <strain evidence="2">SRL2020-028</strain>
    </source>
</reference>
<dbReference type="PRINTS" id="PR00080">
    <property type="entry name" value="SDRFAMILY"/>
</dbReference>
<dbReference type="Gene3D" id="3.40.50.720">
    <property type="entry name" value="NAD(P)-binding Rossmann-like Domain"/>
    <property type="match status" value="1"/>
</dbReference>
<dbReference type="GO" id="GO:0020037">
    <property type="term" value="F:heme binding"/>
    <property type="evidence" value="ECO:0007669"/>
    <property type="project" value="InterPro"/>
</dbReference>
<dbReference type="PANTHER" id="PTHR43313">
    <property type="entry name" value="SHORT-CHAIN DEHYDROGENASE/REDUCTASE FAMILY 9C"/>
    <property type="match status" value="1"/>
</dbReference>
<dbReference type="PROSITE" id="PS00061">
    <property type="entry name" value="ADH_SHORT"/>
    <property type="match status" value="1"/>
</dbReference>
<evidence type="ECO:0000313" key="3">
    <source>
        <dbReference type="EMBL" id="GLD29592.1"/>
    </source>
</evidence>
<dbReference type="Pfam" id="PF00106">
    <property type="entry name" value="adh_short"/>
    <property type="match status" value="1"/>
</dbReference>
<evidence type="ECO:0000313" key="2">
    <source>
        <dbReference type="EMBL" id="GLB81127.1"/>
    </source>
</evidence>
<dbReference type="InterPro" id="IPR036291">
    <property type="entry name" value="NAD(P)-bd_dom_sf"/>
</dbReference>
<evidence type="ECO:0000313" key="4">
    <source>
        <dbReference type="Proteomes" id="UP001064782"/>
    </source>
</evidence>
<protein>
    <recommendedName>
        <fullName evidence="5">Cytochrome P450</fullName>
    </recommendedName>
</protein>
<keyword evidence="4" id="KW-1185">Reference proteome</keyword>
<dbReference type="Proteomes" id="UP001165663">
    <property type="component" value="Unassembled WGS sequence"/>
</dbReference>
<dbReference type="RefSeq" id="WP_236976922.1">
    <property type="nucleotide sequence ID" value="NZ_BRXE01000001.1"/>
</dbReference>
<dbReference type="GO" id="GO:0016705">
    <property type="term" value="F:oxidoreductase activity, acting on paired donors, with incorporation or reduction of molecular oxygen"/>
    <property type="evidence" value="ECO:0007669"/>
    <property type="project" value="InterPro"/>
</dbReference>
<dbReference type="GO" id="GO:0005506">
    <property type="term" value="F:iron ion binding"/>
    <property type="evidence" value="ECO:0007669"/>
    <property type="project" value="InterPro"/>
</dbReference>
<dbReference type="PRINTS" id="PR00081">
    <property type="entry name" value="GDHRDH"/>
</dbReference>
<dbReference type="AlphaFoldDB" id="A0A9P3Q4Q5"/>